<dbReference type="InterPro" id="IPR014352">
    <property type="entry name" value="FERM/acyl-CoA-bd_prot_sf"/>
</dbReference>
<dbReference type="InterPro" id="IPR035984">
    <property type="entry name" value="Acyl-CoA-binding_sf"/>
</dbReference>
<feature type="domain" description="GOLD" evidence="4">
    <location>
        <begin position="322"/>
        <end position="465"/>
    </location>
</feature>
<comment type="caution">
    <text evidence="6">The sequence shown here is derived from an EMBL/GenBank/DDBJ whole genome shotgun (WGS) entry which is preliminary data.</text>
</comment>
<dbReference type="InterPro" id="IPR009038">
    <property type="entry name" value="GOLD_dom"/>
</dbReference>
<feature type="domain" description="ACB" evidence="5">
    <location>
        <begin position="44"/>
        <end position="135"/>
    </location>
</feature>
<dbReference type="GO" id="GO:0000062">
    <property type="term" value="F:fatty-acyl-CoA binding"/>
    <property type="evidence" value="ECO:0007669"/>
    <property type="project" value="InterPro"/>
</dbReference>
<dbReference type="Pfam" id="PF13897">
    <property type="entry name" value="GOLD_2"/>
    <property type="match status" value="1"/>
</dbReference>
<dbReference type="PROSITE" id="PS51228">
    <property type="entry name" value="ACB_2"/>
    <property type="match status" value="1"/>
</dbReference>
<name>A0A2G8JJB9_STIJA</name>
<evidence type="ECO:0000256" key="1">
    <source>
        <dbReference type="ARBA" id="ARBA00022990"/>
    </source>
</evidence>
<dbReference type="AlphaFoldDB" id="A0A2G8JJB9"/>
<dbReference type="Proteomes" id="UP000230750">
    <property type="component" value="Unassembled WGS sequence"/>
</dbReference>
<dbReference type="InterPro" id="IPR052269">
    <property type="entry name" value="Golgi-PI4KB_interaction"/>
</dbReference>
<sequence>MAAPDALTPLVEDEDVPKDQQEGKETEVIDENKAETDLEWGFSVAELYPLALTFFKEKEGKAFHISYQVKNRLVAYTRQINFGKYNPDQSPPVGYFDVVGNDRRREWQQLGDKSKESCMQSFCHLLDAECGKLKPYVEAHRREKEELERKRREEEERLRIEAEELERQRKEEEARRLEEEKRRTEEQQRLQYKEAIYQHLLPQVQPLAAQQYPNNPEQQQAYTQQLQEYYYQQYIQQLKQQQGSTQMENPDDNANGVADGVDGLAQNFQNIQLGDLPVNGTSNPLHNGPTQGPDGAVNGNDENLPDIAKASSWTHADITKFKSQLAKDSESVIKVGHGETVTVRVPTHNEGKYIFWEFATDYYDIGFGLYFEWSESASNAISVHVSDSSEDEEDFKDDEEGGDPERGSKNDGPPLDEVIAIYRRDCHQEVYAGCHKYPGRGVYLLKFDNSYSLFRSKTLYYRVYYTKDDPT</sequence>
<evidence type="ECO:0000259" key="4">
    <source>
        <dbReference type="PROSITE" id="PS50866"/>
    </source>
</evidence>
<dbReference type="Pfam" id="PF00887">
    <property type="entry name" value="ACBP"/>
    <property type="match status" value="1"/>
</dbReference>
<dbReference type="PROSITE" id="PS50866">
    <property type="entry name" value="GOLD"/>
    <property type="match status" value="1"/>
</dbReference>
<dbReference type="PANTHER" id="PTHR22973:SF12">
    <property type="entry name" value="LD35087P"/>
    <property type="match status" value="1"/>
</dbReference>
<feature type="coiled-coil region" evidence="2">
    <location>
        <begin position="137"/>
        <end position="194"/>
    </location>
</feature>
<keyword evidence="2" id="KW-0175">Coiled coil</keyword>
<dbReference type="OrthoDB" id="5839451at2759"/>
<keyword evidence="7" id="KW-1185">Reference proteome</keyword>
<dbReference type="Gene3D" id="2.60.120.680">
    <property type="entry name" value="GOLD domain"/>
    <property type="match status" value="1"/>
</dbReference>
<proteinExistence type="predicted"/>
<dbReference type="Gene3D" id="1.20.80.10">
    <property type="match status" value="1"/>
</dbReference>
<evidence type="ECO:0000313" key="7">
    <source>
        <dbReference type="Proteomes" id="UP000230750"/>
    </source>
</evidence>
<dbReference type="EMBL" id="MRZV01001800">
    <property type="protein sequence ID" value="PIK35846.1"/>
    <property type="molecule type" value="Genomic_DNA"/>
</dbReference>
<evidence type="ECO:0000259" key="5">
    <source>
        <dbReference type="PROSITE" id="PS51228"/>
    </source>
</evidence>
<feature type="region of interest" description="Disordered" evidence="3">
    <location>
        <begin position="275"/>
        <end position="306"/>
    </location>
</feature>
<dbReference type="SUPFAM" id="SSF47027">
    <property type="entry name" value="Acyl-CoA binding protein"/>
    <property type="match status" value="1"/>
</dbReference>
<dbReference type="STRING" id="307972.A0A2G8JJB9"/>
<dbReference type="GO" id="GO:0000139">
    <property type="term" value="C:Golgi membrane"/>
    <property type="evidence" value="ECO:0007669"/>
    <property type="project" value="TreeGrafter"/>
</dbReference>
<evidence type="ECO:0000256" key="2">
    <source>
        <dbReference type="SAM" id="Coils"/>
    </source>
</evidence>
<dbReference type="FunFam" id="1.20.80.10:FF:000017">
    <property type="entry name" value="Golgi resident protein GCP60"/>
    <property type="match status" value="1"/>
</dbReference>
<feature type="region of interest" description="Disordered" evidence="3">
    <location>
        <begin position="1"/>
        <end position="30"/>
    </location>
</feature>
<feature type="region of interest" description="Disordered" evidence="3">
    <location>
        <begin position="384"/>
        <end position="415"/>
    </location>
</feature>
<reference evidence="6 7" key="1">
    <citation type="journal article" date="2017" name="PLoS Biol.">
        <title>The sea cucumber genome provides insights into morphological evolution and visceral regeneration.</title>
        <authorList>
            <person name="Zhang X."/>
            <person name="Sun L."/>
            <person name="Yuan J."/>
            <person name="Sun Y."/>
            <person name="Gao Y."/>
            <person name="Zhang L."/>
            <person name="Li S."/>
            <person name="Dai H."/>
            <person name="Hamel J.F."/>
            <person name="Liu C."/>
            <person name="Yu Y."/>
            <person name="Liu S."/>
            <person name="Lin W."/>
            <person name="Guo K."/>
            <person name="Jin S."/>
            <person name="Xu P."/>
            <person name="Storey K.B."/>
            <person name="Huan P."/>
            <person name="Zhang T."/>
            <person name="Zhou Y."/>
            <person name="Zhang J."/>
            <person name="Lin C."/>
            <person name="Li X."/>
            <person name="Xing L."/>
            <person name="Huo D."/>
            <person name="Sun M."/>
            <person name="Wang L."/>
            <person name="Mercier A."/>
            <person name="Li F."/>
            <person name="Yang H."/>
            <person name="Xiang J."/>
        </authorList>
    </citation>
    <scope>NUCLEOTIDE SEQUENCE [LARGE SCALE GENOMIC DNA]</scope>
    <source>
        <strain evidence="6">Shaxun</strain>
        <tissue evidence="6">Muscle</tissue>
    </source>
</reference>
<evidence type="ECO:0000313" key="6">
    <source>
        <dbReference type="EMBL" id="PIK35846.1"/>
    </source>
</evidence>
<protein>
    <submittedName>
        <fullName evidence="6">Putative Golgi resident protein GCP60-like</fullName>
    </submittedName>
</protein>
<gene>
    <name evidence="6" type="ORF">BSL78_27321</name>
</gene>
<feature type="compositionally biased region" description="Acidic residues" evidence="3">
    <location>
        <begin position="388"/>
        <end position="402"/>
    </location>
</feature>
<dbReference type="InterPro" id="IPR036598">
    <property type="entry name" value="GOLD_dom_sf"/>
</dbReference>
<organism evidence="6 7">
    <name type="scientific">Stichopus japonicus</name>
    <name type="common">Sea cucumber</name>
    <dbReference type="NCBI Taxonomy" id="307972"/>
    <lineage>
        <taxon>Eukaryota</taxon>
        <taxon>Metazoa</taxon>
        <taxon>Echinodermata</taxon>
        <taxon>Eleutherozoa</taxon>
        <taxon>Echinozoa</taxon>
        <taxon>Holothuroidea</taxon>
        <taxon>Aspidochirotacea</taxon>
        <taxon>Aspidochirotida</taxon>
        <taxon>Stichopodidae</taxon>
        <taxon>Apostichopus</taxon>
    </lineage>
</organism>
<keyword evidence="1" id="KW-0007">Acetylation</keyword>
<feature type="compositionally biased region" description="Basic and acidic residues" evidence="3">
    <location>
        <begin position="17"/>
        <end position="30"/>
    </location>
</feature>
<dbReference type="InterPro" id="IPR000582">
    <property type="entry name" value="Acyl-CoA-binding_protein"/>
</dbReference>
<dbReference type="PANTHER" id="PTHR22973">
    <property type="entry name" value="LD35087P"/>
    <property type="match status" value="1"/>
</dbReference>
<evidence type="ECO:0000256" key="3">
    <source>
        <dbReference type="SAM" id="MobiDB-lite"/>
    </source>
</evidence>
<dbReference type="FunFam" id="2.60.120.680:FF:000011">
    <property type="entry name" value="Predicted protein"/>
    <property type="match status" value="1"/>
</dbReference>
<feature type="compositionally biased region" description="Polar residues" evidence="3">
    <location>
        <begin position="279"/>
        <end position="290"/>
    </location>
</feature>
<accession>A0A2G8JJB9</accession>
<dbReference type="SUPFAM" id="SSF101576">
    <property type="entry name" value="Supernatant protein factor (SPF), C-terminal domain"/>
    <property type="match status" value="1"/>
</dbReference>